<evidence type="ECO:0000256" key="1">
    <source>
        <dbReference type="SAM" id="MobiDB-lite"/>
    </source>
</evidence>
<dbReference type="SUPFAM" id="SSF56112">
    <property type="entry name" value="Protein kinase-like (PK-like)"/>
    <property type="match status" value="1"/>
</dbReference>
<feature type="non-terminal residue" evidence="2">
    <location>
        <position position="232"/>
    </location>
</feature>
<evidence type="ECO:0008006" key="4">
    <source>
        <dbReference type="Google" id="ProtNLM"/>
    </source>
</evidence>
<name>A0ABV8IML2_9ACTN</name>
<reference evidence="3" key="1">
    <citation type="journal article" date="2019" name="Int. J. Syst. Evol. Microbiol.">
        <title>The Global Catalogue of Microorganisms (GCM) 10K type strain sequencing project: providing services to taxonomists for standard genome sequencing and annotation.</title>
        <authorList>
            <consortium name="The Broad Institute Genomics Platform"/>
            <consortium name="The Broad Institute Genome Sequencing Center for Infectious Disease"/>
            <person name="Wu L."/>
            <person name="Ma J."/>
        </authorList>
    </citation>
    <scope>NUCLEOTIDE SEQUENCE [LARGE SCALE GENOMIC DNA]</scope>
    <source>
        <strain evidence="3">TBRC 5832</strain>
    </source>
</reference>
<sequence>MSLDSRDRIVIAPLPGVAEWDSGTYGDRVLSTGVDMYSGRREIRAGNEIFRVRGLEGTVAPDGSFRVVRADARQGSVRSREVRLNRLEVVRAGDCAERRRSELKAEARLHDAVTGLPRVVFRVDEREAFTFATGMPPGVALPELHGRPPWPGPVLADVLRGMALVGRTLEGLHEAGRAHRALRPEVMLASRDRMWLRDAGLATTAVEAGEGPAGYRAPEQRRAPAGGATDLH</sequence>
<dbReference type="EMBL" id="JBHSBL010000007">
    <property type="protein sequence ID" value="MFC4065209.1"/>
    <property type="molecule type" value="Genomic_DNA"/>
</dbReference>
<keyword evidence="3" id="KW-1185">Reference proteome</keyword>
<evidence type="ECO:0000313" key="2">
    <source>
        <dbReference type="EMBL" id="MFC4065209.1"/>
    </source>
</evidence>
<dbReference type="Proteomes" id="UP001595867">
    <property type="component" value="Unassembled WGS sequence"/>
</dbReference>
<gene>
    <name evidence="2" type="ORF">ACFO0C_09710</name>
</gene>
<dbReference type="InterPro" id="IPR011009">
    <property type="entry name" value="Kinase-like_dom_sf"/>
</dbReference>
<evidence type="ECO:0000313" key="3">
    <source>
        <dbReference type="Proteomes" id="UP001595867"/>
    </source>
</evidence>
<feature type="region of interest" description="Disordered" evidence="1">
    <location>
        <begin position="207"/>
        <end position="232"/>
    </location>
</feature>
<accession>A0ABV8IML2</accession>
<comment type="caution">
    <text evidence="2">The sequence shown here is derived from an EMBL/GenBank/DDBJ whole genome shotgun (WGS) entry which is preliminary data.</text>
</comment>
<organism evidence="2 3">
    <name type="scientific">Actinoplanes subglobosus</name>
    <dbReference type="NCBI Taxonomy" id="1547892"/>
    <lineage>
        <taxon>Bacteria</taxon>
        <taxon>Bacillati</taxon>
        <taxon>Actinomycetota</taxon>
        <taxon>Actinomycetes</taxon>
        <taxon>Micromonosporales</taxon>
        <taxon>Micromonosporaceae</taxon>
        <taxon>Actinoplanes</taxon>
    </lineage>
</organism>
<protein>
    <recommendedName>
        <fullName evidence="4">Protein kinase domain-containing protein</fullName>
    </recommendedName>
</protein>
<proteinExistence type="predicted"/>
<dbReference type="Gene3D" id="1.10.510.10">
    <property type="entry name" value="Transferase(Phosphotransferase) domain 1"/>
    <property type="match status" value="1"/>
</dbReference>